<accession>A0A941DX21</accession>
<dbReference type="AlphaFoldDB" id="A0A941DX21"/>
<reference evidence="1" key="1">
    <citation type="submission" date="2021-04" db="EMBL/GenBank/DDBJ databases">
        <title>Isolation and polyphasic classification of algal microorganism.</title>
        <authorList>
            <person name="Wang S."/>
        </authorList>
    </citation>
    <scope>NUCLEOTIDE SEQUENCE</scope>
    <source>
        <strain evidence="1">720a</strain>
    </source>
</reference>
<dbReference type="Proteomes" id="UP000675284">
    <property type="component" value="Unassembled WGS sequence"/>
</dbReference>
<sequence length="43" mass="4837">QQSLIAMCGKLLRVLFVIGRKQCEFEGSKLLQGLTQMKELQAV</sequence>
<gene>
    <name evidence="1" type="ORF">KCX74_20600</name>
</gene>
<evidence type="ECO:0000313" key="2">
    <source>
        <dbReference type="Proteomes" id="UP000675284"/>
    </source>
</evidence>
<evidence type="ECO:0000313" key="1">
    <source>
        <dbReference type="EMBL" id="MBR7798380.1"/>
    </source>
</evidence>
<proteinExistence type="predicted"/>
<protein>
    <submittedName>
        <fullName evidence="1">IS110 family transposase</fullName>
    </submittedName>
</protein>
<organism evidence="1 2">
    <name type="scientific">Virgibacillus salarius</name>
    <dbReference type="NCBI Taxonomy" id="447199"/>
    <lineage>
        <taxon>Bacteria</taxon>
        <taxon>Bacillati</taxon>
        <taxon>Bacillota</taxon>
        <taxon>Bacilli</taxon>
        <taxon>Bacillales</taxon>
        <taxon>Bacillaceae</taxon>
        <taxon>Virgibacillus</taxon>
    </lineage>
</organism>
<name>A0A941DX21_9BACI</name>
<dbReference type="EMBL" id="JAGSOT010000163">
    <property type="protein sequence ID" value="MBR7798380.1"/>
    <property type="molecule type" value="Genomic_DNA"/>
</dbReference>
<keyword evidence="2" id="KW-1185">Reference proteome</keyword>
<comment type="caution">
    <text evidence="1">The sequence shown here is derived from an EMBL/GenBank/DDBJ whole genome shotgun (WGS) entry which is preliminary data.</text>
</comment>
<feature type="non-terminal residue" evidence="1">
    <location>
        <position position="1"/>
    </location>
</feature>